<comment type="caution">
    <text evidence="1">The sequence shown here is derived from an EMBL/GenBank/DDBJ whole genome shotgun (WGS) entry which is preliminary data.</text>
</comment>
<reference evidence="1 2" key="1">
    <citation type="journal article" date="2019" name="G3 (Bethesda)">
        <title>Sequencing of a Wild Apple (Malus baccata) Genome Unravels the Differences Between Cultivated and Wild Apple Species Regarding Disease Resistance and Cold Tolerance.</title>
        <authorList>
            <person name="Chen X."/>
        </authorList>
    </citation>
    <scope>NUCLEOTIDE SEQUENCE [LARGE SCALE GENOMIC DNA]</scope>
    <source>
        <strain evidence="2">cv. Shandingzi</strain>
        <tissue evidence="1">Leaves</tissue>
    </source>
</reference>
<dbReference type="EMBL" id="VIEB01000211">
    <property type="protein sequence ID" value="TQE00513.1"/>
    <property type="molecule type" value="Genomic_DNA"/>
</dbReference>
<organism evidence="1 2">
    <name type="scientific">Malus baccata</name>
    <name type="common">Siberian crab apple</name>
    <name type="synonym">Pyrus baccata</name>
    <dbReference type="NCBI Taxonomy" id="106549"/>
    <lineage>
        <taxon>Eukaryota</taxon>
        <taxon>Viridiplantae</taxon>
        <taxon>Streptophyta</taxon>
        <taxon>Embryophyta</taxon>
        <taxon>Tracheophyta</taxon>
        <taxon>Spermatophyta</taxon>
        <taxon>Magnoliopsida</taxon>
        <taxon>eudicotyledons</taxon>
        <taxon>Gunneridae</taxon>
        <taxon>Pentapetalae</taxon>
        <taxon>rosids</taxon>
        <taxon>fabids</taxon>
        <taxon>Rosales</taxon>
        <taxon>Rosaceae</taxon>
        <taxon>Amygdaloideae</taxon>
        <taxon>Maleae</taxon>
        <taxon>Malus</taxon>
    </lineage>
</organism>
<accession>A0A540MQK9</accession>
<evidence type="ECO:0000313" key="2">
    <source>
        <dbReference type="Proteomes" id="UP000315295"/>
    </source>
</evidence>
<name>A0A540MQK9_MALBA</name>
<dbReference type="Proteomes" id="UP000315295">
    <property type="component" value="Unassembled WGS sequence"/>
</dbReference>
<dbReference type="AlphaFoldDB" id="A0A540MQK9"/>
<gene>
    <name evidence="1" type="ORF">C1H46_013869</name>
</gene>
<sequence>MIKMEPFVRRLGVKAVKFVIASIDDPQAQVSSSLRGILSSDGGLSSILISLCFRNLLWLFSALSKEENGLCVFYWNGSFDNIYKINNELFFLAASEDVVEWRHLDQVQSLLICQEYINNCLRDARTPTDTFAP</sequence>
<proteinExistence type="predicted"/>
<keyword evidence="2" id="KW-1185">Reference proteome</keyword>
<evidence type="ECO:0000313" key="1">
    <source>
        <dbReference type="EMBL" id="TQE00513.1"/>
    </source>
</evidence>
<protein>
    <submittedName>
        <fullName evidence="1">Uncharacterized protein</fullName>
    </submittedName>
</protein>